<dbReference type="EMBL" id="FPLJ01000042">
    <property type="protein sequence ID" value="SGY89432.1"/>
    <property type="molecule type" value="Genomic_DNA"/>
</dbReference>
<keyword evidence="1" id="KW-0472">Membrane</keyword>
<accession>A0A1K9Z2B5</accession>
<protein>
    <submittedName>
        <fullName evidence="3">Uncharacterized protein</fullName>
    </submittedName>
</protein>
<evidence type="ECO:0000256" key="1">
    <source>
        <dbReference type="SAM" id="Phobius"/>
    </source>
</evidence>
<evidence type="ECO:0000313" key="4">
    <source>
        <dbReference type="Proteomes" id="UP000182660"/>
    </source>
</evidence>
<reference evidence="3 5" key="1">
    <citation type="submission" date="2016-11" db="EMBL/GenBank/DDBJ databases">
        <authorList>
            <person name="Jaros S."/>
            <person name="Januszkiewicz K."/>
            <person name="Wedrychowicz H."/>
        </authorList>
    </citation>
    <scope>NUCLEOTIDE SEQUENCE [LARGE SCALE GENOMIC DNA]</scope>
    <source>
        <strain evidence="3">NVI 5450</strain>
    </source>
</reference>
<gene>
    <name evidence="2" type="ORF">MT2528_1728</name>
    <name evidence="3" type="ORF">NVI5450_1953</name>
</gene>
<keyword evidence="4" id="KW-1185">Reference proteome</keyword>
<sequence>MQSINFDLLLYMIVVNPIYPYLPALVIAVTLVPVILFG</sequence>
<reference evidence="2 4" key="2">
    <citation type="submission" date="2016-11" db="EMBL/GenBank/DDBJ databases">
        <authorList>
            <person name="Klemetsen T."/>
        </authorList>
    </citation>
    <scope>NUCLEOTIDE SEQUENCE [LARGE SCALE GENOMIC DNA]</scope>
    <source>
        <strain evidence="2">MT 2528</strain>
    </source>
</reference>
<dbReference type="AlphaFoldDB" id="A0A1K9Z2B5"/>
<proteinExistence type="predicted"/>
<name>A0A1K9Z2B5_9GAMM</name>
<evidence type="ECO:0000313" key="3">
    <source>
        <dbReference type="EMBL" id="SGY97468.1"/>
    </source>
</evidence>
<evidence type="ECO:0000313" key="2">
    <source>
        <dbReference type="EMBL" id="SGY89432.1"/>
    </source>
</evidence>
<organism evidence="3 5">
    <name type="scientific">Moritella viscosa</name>
    <dbReference type="NCBI Taxonomy" id="80854"/>
    <lineage>
        <taxon>Bacteria</taxon>
        <taxon>Pseudomonadati</taxon>
        <taxon>Pseudomonadota</taxon>
        <taxon>Gammaproteobacteria</taxon>
        <taxon>Alteromonadales</taxon>
        <taxon>Moritellaceae</taxon>
        <taxon>Moritella</taxon>
    </lineage>
</organism>
<dbReference type="EMBL" id="FPLD01000054">
    <property type="protein sequence ID" value="SGY97468.1"/>
    <property type="molecule type" value="Genomic_DNA"/>
</dbReference>
<feature type="transmembrane region" description="Helical" evidence="1">
    <location>
        <begin position="18"/>
        <end position="37"/>
    </location>
</feature>
<keyword evidence="1" id="KW-0812">Transmembrane</keyword>
<dbReference type="Proteomes" id="UP000183794">
    <property type="component" value="Unassembled WGS sequence"/>
</dbReference>
<dbReference type="Proteomes" id="UP000182660">
    <property type="component" value="Unassembled WGS sequence"/>
</dbReference>
<evidence type="ECO:0000313" key="5">
    <source>
        <dbReference type="Proteomes" id="UP000183794"/>
    </source>
</evidence>
<keyword evidence="1" id="KW-1133">Transmembrane helix</keyword>